<organism evidence="3 4">
    <name type="scientific">Tistrella arctica</name>
    <dbReference type="NCBI Taxonomy" id="3133430"/>
    <lineage>
        <taxon>Bacteria</taxon>
        <taxon>Pseudomonadati</taxon>
        <taxon>Pseudomonadota</taxon>
        <taxon>Alphaproteobacteria</taxon>
        <taxon>Geminicoccales</taxon>
        <taxon>Geminicoccaceae</taxon>
        <taxon>Tistrella</taxon>
    </lineage>
</organism>
<accession>A0ABU9YS79</accession>
<keyword evidence="1" id="KW-0472">Membrane</keyword>
<protein>
    <submittedName>
        <fullName evidence="3">Acyltransferase</fullName>
        <ecNumber evidence="3">2.3.-.-</ecNumber>
    </submittedName>
</protein>
<dbReference type="InterPro" id="IPR002656">
    <property type="entry name" value="Acyl_transf_3_dom"/>
</dbReference>
<feature type="domain" description="Acyltransferase 3" evidence="2">
    <location>
        <begin position="6"/>
        <end position="158"/>
    </location>
</feature>
<dbReference type="RefSeq" id="WP_345938583.1">
    <property type="nucleotide sequence ID" value="NZ_JBBKTW010000012.1"/>
</dbReference>
<dbReference type="PANTHER" id="PTHR23028">
    <property type="entry name" value="ACETYLTRANSFERASE"/>
    <property type="match status" value="1"/>
</dbReference>
<dbReference type="GO" id="GO:0016746">
    <property type="term" value="F:acyltransferase activity"/>
    <property type="evidence" value="ECO:0007669"/>
    <property type="project" value="UniProtKB-KW"/>
</dbReference>
<name>A0ABU9YS79_9PROT</name>
<feature type="transmembrane region" description="Helical" evidence="1">
    <location>
        <begin position="38"/>
        <end position="56"/>
    </location>
</feature>
<reference evidence="3 4" key="1">
    <citation type="submission" date="2024-03" db="EMBL/GenBank/DDBJ databases">
        <title>High-quality draft genome sequencing of Tistrella sp. BH-R2-4.</title>
        <authorList>
            <person name="Dong C."/>
        </authorList>
    </citation>
    <scope>NUCLEOTIDE SEQUENCE [LARGE SCALE GENOMIC DNA]</scope>
    <source>
        <strain evidence="3 4">BH-R2-4</strain>
    </source>
</reference>
<feature type="transmembrane region" description="Helical" evidence="1">
    <location>
        <begin position="76"/>
        <end position="97"/>
    </location>
</feature>
<keyword evidence="3" id="KW-0012">Acyltransferase</keyword>
<evidence type="ECO:0000313" key="4">
    <source>
        <dbReference type="Proteomes" id="UP001413721"/>
    </source>
</evidence>
<evidence type="ECO:0000259" key="2">
    <source>
        <dbReference type="Pfam" id="PF01757"/>
    </source>
</evidence>
<feature type="transmembrane region" description="Helical" evidence="1">
    <location>
        <begin position="9"/>
        <end position="26"/>
    </location>
</feature>
<evidence type="ECO:0000313" key="3">
    <source>
        <dbReference type="EMBL" id="MEN2991662.1"/>
    </source>
</evidence>
<feature type="transmembrane region" description="Helical" evidence="1">
    <location>
        <begin position="103"/>
        <end position="123"/>
    </location>
</feature>
<dbReference type="PANTHER" id="PTHR23028:SF53">
    <property type="entry name" value="ACYL_TRANSF_3 DOMAIN-CONTAINING PROTEIN"/>
    <property type="match status" value="1"/>
</dbReference>
<dbReference type="InterPro" id="IPR050879">
    <property type="entry name" value="Acyltransferase_3"/>
</dbReference>
<dbReference type="Proteomes" id="UP001413721">
    <property type="component" value="Unassembled WGS sequence"/>
</dbReference>
<proteinExistence type="predicted"/>
<keyword evidence="1" id="KW-0812">Transmembrane</keyword>
<dbReference type="EC" id="2.3.-.-" evidence="3"/>
<keyword evidence="3" id="KW-0808">Transferase</keyword>
<sequence length="177" mass="18802">MLSHRADIDGLRGVAVLSVVLFHAGIDGFSGGFVGVDIFFVISGFLMTSIIAGGIARGDFTLAGFYARRVRRIGPALIAVLAATWCAGYLILLPAAFTDLSASVIATLGMGSNILFWRTSAYFSAAAEMKPLLHGWSLAVEEQFYLLFPLAMLALGRRDLGRIMASDRAAVPASRTG</sequence>
<dbReference type="Pfam" id="PF01757">
    <property type="entry name" value="Acyl_transf_3"/>
    <property type="match status" value="1"/>
</dbReference>
<gene>
    <name evidence="3" type="ORF">WG926_25345</name>
</gene>
<keyword evidence="1" id="KW-1133">Transmembrane helix</keyword>
<dbReference type="EMBL" id="JBBKTW010000012">
    <property type="protein sequence ID" value="MEN2991662.1"/>
    <property type="molecule type" value="Genomic_DNA"/>
</dbReference>
<evidence type="ECO:0000256" key="1">
    <source>
        <dbReference type="SAM" id="Phobius"/>
    </source>
</evidence>
<keyword evidence="4" id="KW-1185">Reference proteome</keyword>
<comment type="caution">
    <text evidence="3">The sequence shown here is derived from an EMBL/GenBank/DDBJ whole genome shotgun (WGS) entry which is preliminary data.</text>
</comment>